<keyword evidence="6" id="KW-0234">DNA repair</keyword>
<feature type="compositionally biased region" description="Polar residues" evidence="9">
    <location>
        <begin position="250"/>
        <end position="266"/>
    </location>
</feature>
<dbReference type="AlphaFoldDB" id="A0A9Q1FNP1"/>
<reference evidence="14" key="1">
    <citation type="journal article" date="2023" name="Science">
        <title>Genome structures resolve the early diversification of teleost fishes.</title>
        <authorList>
            <person name="Parey E."/>
            <person name="Louis A."/>
            <person name="Montfort J."/>
            <person name="Bouchez O."/>
            <person name="Roques C."/>
            <person name="Iampietro C."/>
            <person name="Lluch J."/>
            <person name="Castinel A."/>
            <person name="Donnadieu C."/>
            <person name="Desvignes T."/>
            <person name="Floi Bucao C."/>
            <person name="Jouanno E."/>
            <person name="Wen M."/>
            <person name="Mejri S."/>
            <person name="Dirks R."/>
            <person name="Jansen H."/>
            <person name="Henkel C."/>
            <person name="Chen W.J."/>
            <person name="Zahm M."/>
            <person name="Cabau C."/>
            <person name="Klopp C."/>
            <person name="Thompson A.W."/>
            <person name="Robinson-Rechavi M."/>
            <person name="Braasch I."/>
            <person name="Lecointre G."/>
            <person name="Bobe J."/>
            <person name="Postlethwait J.H."/>
            <person name="Berthelot C."/>
            <person name="Roest Crollius H."/>
            <person name="Guiguen Y."/>
        </authorList>
    </citation>
    <scope>NUCLEOTIDE SEQUENCE</scope>
    <source>
        <strain evidence="14">WJC10195</strain>
    </source>
</reference>
<evidence type="ECO:0000256" key="4">
    <source>
        <dbReference type="ARBA" id="ARBA00022763"/>
    </source>
</evidence>
<evidence type="ECO:0000259" key="12">
    <source>
        <dbReference type="Pfam" id="PF15539"/>
    </source>
</evidence>
<feature type="non-terminal residue" evidence="14">
    <location>
        <position position="1"/>
    </location>
</feature>
<keyword evidence="5" id="KW-0143">Chaperone</keyword>
<protein>
    <recommendedName>
        <fullName evidence="16">Chromatin assembly factor 1 subunit p150 C-terminal domain-containing protein</fullName>
    </recommendedName>
</protein>
<feature type="compositionally biased region" description="Basic and acidic residues" evidence="9">
    <location>
        <begin position="277"/>
        <end position="380"/>
    </location>
</feature>
<feature type="region of interest" description="Disordered" evidence="9">
    <location>
        <begin position="40"/>
        <end position="380"/>
    </location>
</feature>
<evidence type="ECO:0000256" key="8">
    <source>
        <dbReference type="ARBA" id="ARBA00023306"/>
    </source>
</evidence>
<name>A0A9Q1FNP1_SYNKA</name>
<dbReference type="EMBL" id="JAINUF010000004">
    <property type="protein sequence ID" value="KAJ8362933.1"/>
    <property type="molecule type" value="Genomic_DNA"/>
</dbReference>
<dbReference type="GO" id="GO:0006281">
    <property type="term" value="P:DNA repair"/>
    <property type="evidence" value="ECO:0007669"/>
    <property type="project" value="UniProtKB-KW"/>
</dbReference>
<evidence type="ECO:0000256" key="9">
    <source>
        <dbReference type="SAM" id="MobiDB-lite"/>
    </source>
</evidence>
<dbReference type="InterPro" id="IPR029105">
    <property type="entry name" value="CAF1-p150_C2"/>
</dbReference>
<feature type="compositionally biased region" description="Basic and acidic residues" evidence="9">
    <location>
        <begin position="79"/>
        <end position="88"/>
    </location>
</feature>
<dbReference type="InterPro" id="IPR021644">
    <property type="entry name" value="CAF-1_p150_acidic"/>
</dbReference>
<feature type="domain" description="Chromatin assembly factor 1 p150 subunit acidic region" evidence="10">
    <location>
        <begin position="285"/>
        <end position="421"/>
    </location>
</feature>
<evidence type="ECO:0008006" key="16">
    <source>
        <dbReference type="Google" id="ProtNLM"/>
    </source>
</evidence>
<dbReference type="Pfam" id="PF15539">
    <property type="entry name" value="CAF1-p150_C2"/>
    <property type="match status" value="1"/>
</dbReference>
<feature type="compositionally biased region" description="Acidic residues" evidence="9">
    <location>
        <begin position="540"/>
        <end position="551"/>
    </location>
</feature>
<dbReference type="PANTHER" id="PTHR15272:SF0">
    <property type="entry name" value="CHROMATIN ASSEMBLY FACTOR 1 SUBUNIT A"/>
    <property type="match status" value="1"/>
</dbReference>
<keyword evidence="15" id="KW-1185">Reference proteome</keyword>
<feature type="compositionally biased region" description="Acidic residues" evidence="9">
    <location>
        <begin position="559"/>
        <end position="574"/>
    </location>
</feature>
<evidence type="ECO:0000313" key="15">
    <source>
        <dbReference type="Proteomes" id="UP001152622"/>
    </source>
</evidence>
<feature type="region of interest" description="Disordered" evidence="9">
    <location>
        <begin position="540"/>
        <end position="601"/>
    </location>
</feature>
<sequence length="937" mass="104837">RWKWNGGQREDPANSEWRARGSLQRVWVKFWRVMLAAEDPSSERHLLASTPRRRGMDCKAKSSAAAKKLVQARLPFKRLNPEPKENGAPKRVRGPPTAPPNLDPDASDGENEMDPSPPLLPPNGAALVNGRGPLDGFMKRDARPPRPACPDPSVTIDLTEDSNSASVPPLGRDSQTGTAAQVEPGVAVSVDALDDAPDSPPVSPETLNPPQEEAEENETDISANENVSLLSPSSTSSLSAVESSPEPAKSASTTPVSTTPKTNGNTEGKKVKRRSLKNAEEEQRRQEEREEREKQRQEARAAKERKKEEARKLKEEREKERKEKKEREEREKRDKKERDEKERAEKLRAKEEQRKVKQDAKLEEKKKKEEEKRVKEEKDRIKAEKAEITRFLQRPKSQQAPKTLAAACGKFAPFEIKEHMVLAPLTRVQCEEADLEELDEYLARPDGALDGLRDWRRHKPRRSSPTRARCTEGVGECMVVSESQGREDVPDRQRYGRMKLLQFRENYRPAYWGTWNKKTTLISPRCPLRQDKELLDYEVDSDEEWEEEEPGESLSHSEGDDDDEGGEDDDDDDGFFVPHGYLSDGEGALEGEESGDVEKQKVRQRLKAREWDELMAKKLKLKVLQAVVRGCVWVGPEGPEGPEAEALLPFAVCLLQAVTPAEEPVSPETTAAARERRDEQLLSQLLSLLHGNVNSGKVIITEFQEYCRQRQAPPTCTSPQRAVERVPARIHVKRLIKKHAVYEKRPAYRRSCWYAHADVLSRYGQDALPVPCQWKYLTQGPHSAREEHPGAQGASSPAPQPSAATPSSSSASSSSSSKRKSTGSMSITRFMRKCTDTEQGEAMETDGFQADTEDDEDENDCVIVNTQAVPGKEQNKPAVTTVTAHAQSTEHMEVTTSDPRCDVTPVPRPGCCPANLCVNLTTSLDTIEGKKHHHSSV</sequence>
<feature type="domain" description="Chromatin assembly factor 1 subunit p150 N-terminal" evidence="13">
    <location>
        <begin position="55"/>
        <end position="165"/>
    </location>
</feature>
<dbReference type="OrthoDB" id="79480at2759"/>
<comment type="subcellular location">
    <subcellularLocation>
        <location evidence="1">Nucleus</location>
    </subcellularLocation>
</comment>
<dbReference type="GO" id="GO:0006260">
    <property type="term" value="P:DNA replication"/>
    <property type="evidence" value="ECO:0007669"/>
    <property type="project" value="UniProtKB-KW"/>
</dbReference>
<dbReference type="InterPro" id="IPR029091">
    <property type="entry name" value="CAF1_p150_N"/>
</dbReference>
<evidence type="ECO:0000256" key="3">
    <source>
        <dbReference type="ARBA" id="ARBA00022705"/>
    </source>
</evidence>
<proteinExistence type="inferred from homology"/>
<dbReference type="InterPro" id="IPR022043">
    <property type="entry name" value="CAF1A_DD"/>
</dbReference>
<evidence type="ECO:0000256" key="1">
    <source>
        <dbReference type="ARBA" id="ARBA00004123"/>
    </source>
</evidence>
<dbReference type="Pfam" id="PF15557">
    <property type="entry name" value="CAF1-p150_N"/>
    <property type="match status" value="1"/>
</dbReference>
<evidence type="ECO:0000256" key="6">
    <source>
        <dbReference type="ARBA" id="ARBA00023204"/>
    </source>
</evidence>
<dbReference type="GO" id="GO:0005634">
    <property type="term" value="C:nucleus"/>
    <property type="evidence" value="ECO:0007669"/>
    <property type="project" value="UniProtKB-SubCell"/>
</dbReference>
<evidence type="ECO:0000259" key="11">
    <source>
        <dbReference type="Pfam" id="PF12253"/>
    </source>
</evidence>
<dbReference type="GO" id="GO:0033186">
    <property type="term" value="C:CAF-1 complex"/>
    <property type="evidence" value="ECO:0007669"/>
    <property type="project" value="TreeGrafter"/>
</dbReference>
<dbReference type="PANTHER" id="PTHR15272">
    <property type="entry name" value="CHROMATIN ASSEMBLY FACTOR 1 SUBUNIT A CAF-1 SUBUNIT A"/>
    <property type="match status" value="1"/>
</dbReference>
<feature type="compositionally biased region" description="Low complexity" evidence="9">
    <location>
        <begin position="227"/>
        <end position="248"/>
    </location>
</feature>
<keyword evidence="3" id="KW-0235">DNA replication</keyword>
<feature type="domain" description="Chromatin assembly factor 1 subunit p150 C-terminal" evidence="12">
    <location>
        <begin position="608"/>
        <end position="885"/>
    </location>
</feature>
<evidence type="ECO:0000256" key="7">
    <source>
        <dbReference type="ARBA" id="ARBA00023242"/>
    </source>
</evidence>
<evidence type="ECO:0000259" key="13">
    <source>
        <dbReference type="Pfam" id="PF15557"/>
    </source>
</evidence>
<comment type="similarity">
    <text evidence="2">Belongs to the CHAF1A family.</text>
</comment>
<keyword evidence="4" id="KW-0227">DNA damage</keyword>
<dbReference type="Pfam" id="PF11600">
    <property type="entry name" value="CAF1A_acidic"/>
    <property type="match status" value="1"/>
</dbReference>
<evidence type="ECO:0000256" key="5">
    <source>
        <dbReference type="ARBA" id="ARBA00023186"/>
    </source>
</evidence>
<keyword evidence="7" id="KW-0539">Nucleus</keyword>
<feature type="region of interest" description="Disordered" evidence="9">
    <location>
        <begin position="781"/>
        <end position="829"/>
    </location>
</feature>
<comment type="caution">
    <text evidence="14">The sequence shown here is derived from an EMBL/GenBank/DDBJ whole genome shotgun (WGS) entry which is preliminary data.</text>
</comment>
<keyword evidence="8" id="KW-0131">Cell cycle</keyword>
<evidence type="ECO:0000259" key="10">
    <source>
        <dbReference type="Pfam" id="PF11600"/>
    </source>
</evidence>
<feature type="domain" description="Chromatin assembly factor 1 subunit A dimerization" evidence="11">
    <location>
        <begin position="499"/>
        <end position="570"/>
    </location>
</feature>
<dbReference type="GO" id="GO:0006334">
    <property type="term" value="P:nucleosome assembly"/>
    <property type="evidence" value="ECO:0007669"/>
    <property type="project" value="TreeGrafter"/>
</dbReference>
<feature type="compositionally biased region" description="Low complexity" evidence="9">
    <location>
        <begin position="790"/>
        <end position="816"/>
    </location>
</feature>
<dbReference type="Pfam" id="PF12253">
    <property type="entry name" value="CAF1A_dimeriz"/>
    <property type="match status" value="1"/>
</dbReference>
<evidence type="ECO:0000256" key="2">
    <source>
        <dbReference type="ARBA" id="ARBA00006913"/>
    </source>
</evidence>
<dbReference type="Proteomes" id="UP001152622">
    <property type="component" value="Chromosome 4"/>
</dbReference>
<gene>
    <name evidence="14" type="ORF">SKAU_G00117640</name>
</gene>
<organism evidence="14 15">
    <name type="scientific">Synaphobranchus kaupii</name>
    <name type="common">Kaup's arrowtooth eel</name>
    <dbReference type="NCBI Taxonomy" id="118154"/>
    <lineage>
        <taxon>Eukaryota</taxon>
        <taxon>Metazoa</taxon>
        <taxon>Chordata</taxon>
        <taxon>Craniata</taxon>
        <taxon>Vertebrata</taxon>
        <taxon>Euteleostomi</taxon>
        <taxon>Actinopterygii</taxon>
        <taxon>Neopterygii</taxon>
        <taxon>Teleostei</taxon>
        <taxon>Anguilliformes</taxon>
        <taxon>Synaphobranchidae</taxon>
        <taxon>Synaphobranchus</taxon>
    </lineage>
</organism>
<evidence type="ECO:0000313" key="14">
    <source>
        <dbReference type="EMBL" id="KAJ8362933.1"/>
    </source>
</evidence>
<accession>A0A9Q1FNP1</accession>